<evidence type="ECO:0000256" key="3">
    <source>
        <dbReference type="RuleBase" id="RU000363"/>
    </source>
</evidence>
<dbReference type="PANTHER" id="PTHR44196:SF2">
    <property type="entry name" value="SHORT-CHAIN DEHYDROGENASE-RELATED"/>
    <property type="match status" value="1"/>
</dbReference>
<keyword evidence="2" id="KW-0560">Oxidoreductase</keyword>
<dbReference type="Pfam" id="PF00106">
    <property type="entry name" value="adh_short"/>
    <property type="match status" value="1"/>
</dbReference>
<dbReference type="SUPFAM" id="SSF51735">
    <property type="entry name" value="NAD(P)-binding Rossmann-fold domains"/>
    <property type="match status" value="1"/>
</dbReference>
<proteinExistence type="inferred from homology"/>
<accession>A0AAU8DMJ3</accession>
<dbReference type="InterPro" id="IPR036291">
    <property type="entry name" value="NAD(P)-bd_dom_sf"/>
</dbReference>
<dbReference type="PANTHER" id="PTHR44196">
    <property type="entry name" value="DEHYDROGENASE/REDUCTASE SDR FAMILY MEMBER 7B"/>
    <property type="match status" value="1"/>
</dbReference>
<dbReference type="RefSeq" id="WP_353648984.1">
    <property type="nucleotide sequence ID" value="NZ_CP159218.1"/>
</dbReference>
<dbReference type="InterPro" id="IPR002347">
    <property type="entry name" value="SDR_fam"/>
</dbReference>
<dbReference type="Gene3D" id="3.40.50.720">
    <property type="entry name" value="NAD(P)-binding Rossmann-like Domain"/>
    <property type="match status" value="1"/>
</dbReference>
<dbReference type="PRINTS" id="PR00081">
    <property type="entry name" value="GDHRDH"/>
</dbReference>
<sequence>MTNTALVTGATAGIGEAFCRALAQQGWRLVAVARDEARLHERRASWLSLGAPEVEVLSADLSTPGGRAEVTERLAAQHDPVALLVNNAGFAVGSAFEVAPLQELQDQLAVNVTAVLELTHAVLPGMRARGFGGVINVASVAGMIPGRGSTYSASKAWVISFSEGMSVALRGTGVRMLALCPGFVRTEFHQRAGIDMSTKKSWMYYDVDALVAEALGAIREDAVIHIAGGLQKAITTAARLLPRGLIRAAANKVDSKPRT</sequence>
<reference evidence="4" key="1">
    <citation type="submission" date="2024-05" db="EMBL/GenBank/DDBJ databases">
        <authorList>
            <person name="Cai S.Y."/>
            <person name="Jin L.M."/>
            <person name="Li H.R."/>
        </authorList>
    </citation>
    <scope>NUCLEOTIDE SEQUENCE</scope>
    <source>
        <strain evidence="4">A5-74</strain>
    </source>
</reference>
<evidence type="ECO:0000256" key="1">
    <source>
        <dbReference type="ARBA" id="ARBA00006484"/>
    </source>
</evidence>
<evidence type="ECO:0000256" key="2">
    <source>
        <dbReference type="ARBA" id="ARBA00023002"/>
    </source>
</evidence>
<protein>
    <submittedName>
        <fullName evidence="4">SDR family NAD(P)-dependent oxidoreductase</fullName>
    </submittedName>
</protein>
<name>A0AAU8DMJ3_9ACTN</name>
<comment type="similarity">
    <text evidence="1 3">Belongs to the short-chain dehydrogenases/reductases (SDR) family.</text>
</comment>
<dbReference type="PIRSF" id="PIRSF000126">
    <property type="entry name" value="11-beta-HSD1"/>
    <property type="match status" value="1"/>
</dbReference>
<dbReference type="GO" id="GO:0016020">
    <property type="term" value="C:membrane"/>
    <property type="evidence" value="ECO:0007669"/>
    <property type="project" value="TreeGrafter"/>
</dbReference>
<dbReference type="EMBL" id="CP159218">
    <property type="protein sequence ID" value="XCG63369.1"/>
    <property type="molecule type" value="Genomic_DNA"/>
</dbReference>
<dbReference type="GO" id="GO:0016491">
    <property type="term" value="F:oxidoreductase activity"/>
    <property type="evidence" value="ECO:0007669"/>
    <property type="project" value="UniProtKB-KW"/>
</dbReference>
<gene>
    <name evidence="4" type="ORF">ABLG96_19560</name>
</gene>
<dbReference type="PRINTS" id="PR00080">
    <property type="entry name" value="SDRFAMILY"/>
</dbReference>
<dbReference type="CDD" id="cd05233">
    <property type="entry name" value="SDR_c"/>
    <property type="match status" value="1"/>
</dbReference>
<dbReference type="AlphaFoldDB" id="A0AAU8DMJ3"/>
<organism evidence="4">
    <name type="scientific">Nakamurella sp. A5-74</name>
    <dbReference type="NCBI Taxonomy" id="3158264"/>
    <lineage>
        <taxon>Bacteria</taxon>
        <taxon>Bacillati</taxon>
        <taxon>Actinomycetota</taxon>
        <taxon>Actinomycetes</taxon>
        <taxon>Nakamurellales</taxon>
        <taxon>Nakamurellaceae</taxon>
        <taxon>Nakamurella</taxon>
    </lineage>
</organism>
<evidence type="ECO:0000313" key="4">
    <source>
        <dbReference type="EMBL" id="XCG63369.1"/>
    </source>
</evidence>